<evidence type="ECO:0000259" key="2">
    <source>
        <dbReference type="Pfam" id="PF07596"/>
    </source>
</evidence>
<dbReference type="Pfam" id="PF07596">
    <property type="entry name" value="SBP_bac_10"/>
    <property type="match status" value="1"/>
</dbReference>
<dbReference type="InterPro" id="IPR027558">
    <property type="entry name" value="Pre_pil_HX9DG_C"/>
</dbReference>
<accession>A0A6C2YJB9</accession>
<dbReference type="PANTHER" id="PTHR30093">
    <property type="entry name" value="GENERAL SECRETION PATHWAY PROTEIN G"/>
    <property type="match status" value="1"/>
</dbReference>
<protein>
    <recommendedName>
        <fullName evidence="2">DUF1559 domain-containing protein</fullName>
    </recommendedName>
</protein>
<keyword evidence="1" id="KW-0812">Transmembrane</keyword>
<evidence type="ECO:0000313" key="3">
    <source>
        <dbReference type="EMBL" id="VIP01506.1"/>
    </source>
</evidence>
<reference evidence="3" key="1">
    <citation type="submission" date="2019-04" db="EMBL/GenBank/DDBJ databases">
        <authorList>
            <consortium name="Science for Life Laboratories"/>
        </authorList>
    </citation>
    <scope>NUCLEOTIDE SEQUENCE</scope>
    <source>
        <strain evidence="3">MBLW1</strain>
    </source>
</reference>
<evidence type="ECO:0000313" key="4">
    <source>
        <dbReference type="Proteomes" id="UP000464378"/>
    </source>
</evidence>
<dbReference type="NCBIfam" id="TIGR04294">
    <property type="entry name" value="pre_pil_HX9DG"/>
    <property type="match status" value="1"/>
</dbReference>
<keyword evidence="1" id="KW-0472">Membrane</keyword>
<dbReference type="InterPro" id="IPR045584">
    <property type="entry name" value="Pilin-like"/>
</dbReference>
<dbReference type="Gene3D" id="3.30.700.10">
    <property type="entry name" value="Glycoprotein, Type 4 Pilin"/>
    <property type="match status" value="1"/>
</dbReference>
<sequence length="326" mass="35461">MRRVPSPRVAFTLIELLVVIAIIAILIGLLLPAVQKVREAAARMSCQNNLKQIALAIHNYENTLQTLPYSKRSSLPQRSWIPDVLPYLEQGNMVSDVNYNLNANWWVSVHNSAPVPNRTTVAKPLKVLQCPSTPNPLRMQMKKETSGEDKVGACTDYFAPEGCHANINVELGAAALPTGTDLKGVMRPFGEPSNFAAITDGTSNTILIGENAGREDVYRNRQMTPAVADNTQPNCARARGGAWATNDNAYEIGQRILWCAGAFTTPATGAMKINVTNEWGFLYYSFHTSGANIAFADGSVRFLSDGTALRTLAMMTTRSGGEVISE</sequence>
<dbReference type="AlphaFoldDB" id="A0A6C2YJB9"/>
<dbReference type="SUPFAM" id="SSF54523">
    <property type="entry name" value="Pili subunits"/>
    <property type="match status" value="1"/>
</dbReference>
<keyword evidence="1" id="KW-1133">Transmembrane helix</keyword>
<gene>
    <name evidence="3" type="ORF">GMBLW1_24540</name>
</gene>
<name>A0A6C2YJB9_9BACT</name>
<dbReference type="InParanoid" id="A0A6C2YJB9"/>
<dbReference type="RefSeq" id="WP_162661191.1">
    <property type="nucleotide sequence ID" value="NZ_LR593887.1"/>
</dbReference>
<evidence type="ECO:0000256" key="1">
    <source>
        <dbReference type="SAM" id="Phobius"/>
    </source>
</evidence>
<feature type="domain" description="DUF1559" evidence="2">
    <location>
        <begin position="35"/>
        <end position="307"/>
    </location>
</feature>
<dbReference type="InterPro" id="IPR011453">
    <property type="entry name" value="DUF1559"/>
</dbReference>
<dbReference type="Proteomes" id="UP000464378">
    <property type="component" value="Chromosome"/>
</dbReference>
<dbReference type="NCBIfam" id="TIGR02532">
    <property type="entry name" value="IV_pilin_GFxxxE"/>
    <property type="match status" value="1"/>
</dbReference>
<dbReference type="EMBL" id="LR586016">
    <property type="protein sequence ID" value="VIP01506.1"/>
    <property type="molecule type" value="Genomic_DNA"/>
</dbReference>
<dbReference type="KEGG" id="tim:GMBLW1_24540"/>
<keyword evidence="4" id="KW-1185">Reference proteome</keyword>
<dbReference type="EMBL" id="LR593887">
    <property type="protein sequence ID" value="VTR98610.1"/>
    <property type="molecule type" value="Genomic_DNA"/>
</dbReference>
<organism evidence="3">
    <name type="scientific">Tuwongella immobilis</name>
    <dbReference type="NCBI Taxonomy" id="692036"/>
    <lineage>
        <taxon>Bacteria</taxon>
        <taxon>Pseudomonadati</taxon>
        <taxon>Planctomycetota</taxon>
        <taxon>Planctomycetia</taxon>
        <taxon>Gemmatales</taxon>
        <taxon>Gemmataceae</taxon>
        <taxon>Tuwongella</taxon>
    </lineage>
</organism>
<proteinExistence type="predicted"/>
<dbReference type="PANTHER" id="PTHR30093:SF2">
    <property type="entry name" value="TYPE II SECRETION SYSTEM PROTEIN H"/>
    <property type="match status" value="1"/>
</dbReference>
<feature type="transmembrane region" description="Helical" evidence="1">
    <location>
        <begin position="12"/>
        <end position="34"/>
    </location>
</feature>
<dbReference type="InterPro" id="IPR012902">
    <property type="entry name" value="N_methyl_site"/>
</dbReference>